<keyword evidence="1" id="KW-0472">Membrane</keyword>
<reference evidence="3" key="1">
    <citation type="journal article" date="2019" name="Int. J. Syst. Evol. Microbiol.">
        <title>The Global Catalogue of Microorganisms (GCM) 10K type strain sequencing project: providing services to taxonomists for standard genome sequencing and annotation.</title>
        <authorList>
            <consortium name="The Broad Institute Genomics Platform"/>
            <consortium name="The Broad Institute Genome Sequencing Center for Infectious Disease"/>
            <person name="Wu L."/>
            <person name="Ma J."/>
        </authorList>
    </citation>
    <scope>NUCLEOTIDE SEQUENCE [LARGE SCALE GENOMIC DNA]</scope>
    <source>
        <strain evidence="3">CGMCC 4.7426</strain>
    </source>
</reference>
<keyword evidence="1" id="KW-0812">Transmembrane</keyword>
<evidence type="ECO:0000313" key="3">
    <source>
        <dbReference type="Proteomes" id="UP001595989"/>
    </source>
</evidence>
<keyword evidence="3" id="KW-1185">Reference proteome</keyword>
<gene>
    <name evidence="2" type="ORF">ACFO3D_13385</name>
</gene>
<evidence type="ECO:0000313" key="2">
    <source>
        <dbReference type="EMBL" id="MFC4559186.1"/>
    </source>
</evidence>
<proteinExistence type="predicted"/>
<organism evidence="2 3">
    <name type="scientific">Virgibacillus kekensis</name>
    <dbReference type="NCBI Taxonomy" id="202261"/>
    <lineage>
        <taxon>Bacteria</taxon>
        <taxon>Bacillati</taxon>
        <taxon>Bacillota</taxon>
        <taxon>Bacilli</taxon>
        <taxon>Bacillales</taxon>
        <taxon>Bacillaceae</taxon>
        <taxon>Virgibacillus</taxon>
    </lineage>
</organism>
<dbReference type="EMBL" id="JBHSFU010000007">
    <property type="protein sequence ID" value="MFC4559186.1"/>
    <property type="molecule type" value="Genomic_DNA"/>
</dbReference>
<dbReference type="RefSeq" id="WP_390296814.1">
    <property type="nucleotide sequence ID" value="NZ_JBHSFU010000007.1"/>
</dbReference>
<accession>A0ABV9DK38</accession>
<sequence length="49" mass="5592">MMEVTKKETPDHNKEERSLKGTLLLSVFGVGGIITFMWIAVFSLYMSRV</sequence>
<comment type="caution">
    <text evidence="2">The sequence shown here is derived from an EMBL/GenBank/DDBJ whole genome shotgun (WGS) entry which is preliminary data.</text>
</comment>
<name>A0ABV9DK38_9BACI</name>
<feature type="transmembrane region" description="Helical" evidence="1">
    <location>
        <begin position="21"/>
        <end position="46"/>
    </location>
</feature>
<evidence type="ECO:0000256" key="1">
    <source>
        <dbReference type="SAM" id="Phobius"/>
    </source>
</evidence>
<protein>
    <submittedName>
        <fullName evidence="2">Cytochrome c oxidase subunit 2A</fullName>
    </submittedName>
</protein>
<dbReference type="Proteomes" id="UP001595989">
    <property type="component" value="Unassembled WGS sequence"/>
</dbReference>
<keyword evidence="1" id="KW-1133">Transmembrane helix</keyword>